<sequence>MAPPKLSKSHSSLKDGKLSIRNRLFGRKGSEDHYHYEEVENEGGDEAEEEHHHEAFERPERLSSLNATSQFPHGLAGLAAPPPGVFSPASYVNPLVHKMAPRVEVPPSRPTAKHIPLPVPGEHRHPQPHRPSQSQLQSAQPHTEGSPSQSQSASASASAHPHAESRLLTDKPLPDPPAKDNGPVFPPPQTRRQLRKLEREMQVRRNKRQRPRNLVMATTSDDTGSRSSVSSVDPPASLPSMTQSPEGQHEQPAEQEVLATSTVLEPFPGGTPIRTPMQEYEEHGHLWDVPADLRDRILAGEYDNPDHVSPDRQASPDNDYDSMYDVSDDGRGDRASIDTIGPQTFHLAVERADDIPDTGLTYAYEHGDGNPDAGATSAFEHDEDIPDPGIAYDYEHDDDIPDDDAASAYEQVDDIPDAGVASDEQVDDISNVGALYDFESYQLPGDRQEAISKIAHDSAKSEGFVGRWEIYLSSYSSGHYVVSNPPQPPPRNDALLFLPAVKALNDRERLMNNEMFQPLWERWEIFKPKFALLVLRALERFDIPGVAVSLFDEDTEFFAVERGMGINGKLPRSVSMAAHVLYSIDPVVILDTHKDWRFAGNPLVTGPTDIRFFAATPLLAHNTQTVAVLSIFDSQPRETFTPRERQELQTFANRLLTNLSQQVLFMTSQVTRHITRRQVDTSFLDQLASRPASPESDGSRGAAGGLYPPLRIPSKGKSKFPPLPANPGDGSAYNAHQFPPLPPIPRTRPQTGGSVAAQNIYGSRQSADPNLVINPQQQDVVTLDSGNYQPSNRPWTSVFSATGNAPPNTSSADVHGDNTSRSEEFTVEEFMTLTDEDVQEPNVQDDPQEDLQEDVGFVSAEFEASSNFRVPNVQNYGNRGASYRSSPEFGSVNENETSLTPFPALDDAAVPAEEAEQAKEMAAPRRSSSKESVSSYNSIPLLQRGSTLFKKGKNKMVEEEDDEEFDPFRNSESYDLIPPDREMNEADQLCWETLSKMRYDILYVVEIIPPRYYQPENEYVKLSEAKLRVLGSSSRTPLELVDETDAKVHLEALRTRGCFGVPTTTLMSTSLKHFQYGVMAGIQTEPGPLRLKTAGIVVAALRERNTMYARDEEETFMNVSESFKALLIKKVALPPSRIPRISSTSGR</sequence>
<organism evidence="3 4">
    <name type="scientific">Hymenoscyphus albidus</name>
    <dbReference type="NCBI Taxonomy" id="595503"/>
    <lineage>
        <taxon>Eukaryota</taxon>
        <taxon>Fungi</taxon>
        <taxon>Dikarya</taxon>
        <taxon>Ascomycota</taxon>
        <taxon>Pezizomycotina</taxon>
        <taxon>Leotiomycetes</taxon>
        <taxon>Helotiales</taxon>
        <taxon>Helotiaceae</taxon>
        <taxon>Hymenoscyphus</taxon>
    </lineage>
</organism>
<dbReference type="Proteomes" id="UP000701801">
    <property type="component" value="Unassembled WGS sequence"/>
</dbReference>
<feature type="compositionally biased region" description="Basic and acidic residues" evidence="1">
    <location>
        <begin position="298"/>
        <end position="310"/>
    </location>
</feature>
<feature type="region of interest" description="Disordered" evidence="1">
    <location>
        <begin position="102"/>
        <end position="259"/>
    </location>
</feature>
<dbReference type="InterPro" id="IPR003018">
    <property type="entry name" value="GAF"/>
</dbReference>
<evidence type="ECO:0000256" key="1">
    <source>
        <dbReference type="SAM" id="MobiDB-lite"/>
    </source>
</evidence>
<reference evidence="3" key="1">
    <citation type="submission" date="2021-07" db="EMBL/GenBank/DDBJ databases">
        <authorList>
            <person name="Durling M."/>
        </authorList>
    </citation>
    <scope>NUCLEOTIDE SEQUENCE</scope>
</reference>
<feature type="domain" description="GAF" evidence="2">
    <location>
        <begin position="525"/>
        <end position="669"/>
    </location>
</feature>
<evidence type="ECO:0000313" key="3">
    <source>
        <dbReference type="EMBL" id="CAG8977058.1"/>
    </source>
</evidence>
<name>A0A9N9LNN7_9HELO</name>
<feature type="compositionally biased region" description="Basic and acidic residues" evidence="1">
    <location>
        <begin position="49"/>
        <end position="61"/>
    </location>
</feature>
<feature type="compositionally biased region" description="Low complexity" evidence="1">
    <location>
        <begin position="218"/>
        <end position="240"/>
    </location>
</feature>
<protein>
    <recommendedName>
        <fullName evidence="2">GAF domain-containing protein</fullName>
    </recommendedName>
</protein>
<feature type="compositionally biased region" description="Polar residues" evidence="1">
    <location>
        <begin position="130"/>
        <end position="145"/>
    </location>
</feature>
<feature type="region of interest" description="Disordered" evidence="1">
    <location>
        <begin position="24"/>
        <end position="68"/>
    </location>
</feature>
<feature type="region of interest" description="Disordered" evidence="1">
    <location>
        <begin position="688"/>
        <end position="754"/>
    </location>
</feature>
<dbReference type="Gene3D" id="3.30.450.40">
    <property type="match status" value="1"/>
</dbReference>
<evidence type="ECO:0000313" key="4">
    <source>
        <dbReference type="Proteomes" id="UP000701801"/>
    </source>
</evidence>
<dbReference type="SMART" id="SM00065">
    <property type="entry name" value="GAF"/>
    <property type="match status" value="1"/>
</dbReference>
<accession>A0A9N9LNN7</accession>
<dbReference type="PANTHER" id="PTHR43102:SF2">
    <property type="entry name" value="GAF DOMAIN-CONTAINING PROTEIN"/>
    <property type="match status" value="1"/>
</dbReference>
<dbReference type="SUPFAM" id="SSF55781">
    <property type="entry name" value="GAF domain-like"/>
    <property type="match status" value="1"/>
</dbReference>
<comment type="caution">
    <text evidence="3">The sequence shown here is derived from an EMBL/GenBank/DDBJ whole genome shotgun (WGS) entry which is preliminary data.</text>
</comment>
<keyword evidence="4" id="KW-1185">Reference proteome</keyword>
<gene>
    <name evidence="3" type="ORF">HYALB_00005766</name>
</gene>
<feature type="compositionally biased region" description="Acidic residues" evidence="1">
    <location>
        <begin position="395"/>
        <end position="404"/>
    </location>
</feature>
<dbReference type="InterPro" id="IPR029016">
    <property type="entry name" value="GAF-like_dom_sf"/>
</dbReference>
<dbReference type="PANTHER" id="PTHR43102">
    <property type="entry name" value="SLR1143 PROTEIN"/>
    <property type="match status" value="1"/>
</dbReference>
<feature type="compositionally biased region" description="Basic and acidic residues" evidence="1">
    <location>
        <begin position="28"/>
        <end position="38"/>
    </location>
</feature>
<dbReference type="EMBL" id="CAJVRM010000203">
    <property type="protein sequence ID" value="CAG8977058.1"/>
    <property type="molecule type" value="Genomic_DNA"/>
</dbReference>
<feature type="region of interest" description="Disordered" evidence="1">
    <location>
        <begin position="298"/>
        <end position="339"/>
    </location>
</feature>
<proteinExistence type="predicted"/>
<feature type="compositionally biased region" description="Low complexity" evidence="1">
    <location>
        <begin position="146"/>
        <end position="160"/>
    </location>
</feature>
<dbReference type="Pfam" id="PF01590">
    <property type="entry name" value="GAF"/>
    <property type="match status" value="1"/>
</dbReference>
<feature type="region of interest" description="Disordered" evidence="1">
    <location>
        <begin position="359"/>
        <end position="404"/>
    </location>
</feature>
<feature type="region of interest" description="Disordered" evidence="1">
    <location>
        <begin position="873"/>
        <end position="936"/>
    </location>
</feature>
<feature type="region of interest" description="Disordered" evidence="1">
    <location>
        <begin position="959"/>
        <end position="979"/>
    </location>
</feature>
<dbReference type="OrthoDB" id="303614at2759"/>
<evidence type="ECO:0000259" key="2">
    <source>
        <dbReference type="SMART" id="SM00065"/>
    </source>
</evidence>
<feature type="compositionally biased region" description="Acidic residues" evidence="1">
    <location>
        <begin position="39"/>
        <end position="48"/>
    </location>
</feature>
<feature type="compositionally biased region" description="Basic and acidic residues" evidence="1">
    <location>
        <begin position="161"/>
        <end position="173"/>
    </location>
</feature>
<dbReference type="AlphaFoldDB" id="A0A9N9LNN7"/>